<evidence type="ECO:0000313" key="1">
    <source>
        <dbReference type="EMBL" id="KAF5479666.1"/>
    </source>
</evidence>
<dbReference type="PANTHER" id="PTHR33116:SF78">
    <property type="entry name" value="OS12G0587133 PROTEIN"/>
    <property type="match status" value="1"/>
</dbReference>
<feature type="non-terminal residue" evidence="1">
    <location>
        <position position="1"/>
    </location>
</feature>
<evidence type="ECO:0008006" key="3">
    <source>
        <dbReference type="Google" id="ProtNLM"/>
    </source>
</evidence>
<evidence type="ECO:0000313" key="2">
    <source>
        <dbReference type="Proteomes" id="UP000619265"/>
    </source>
</evidence>
<protein>
    <recommendedName>
        <fullName evidence="3">Reverse transcriptase domain-containing protein</fullName>
    </recommendedName>
</protein>
<dbReference type="Proteomes" id="UP000619265">
    <property type="component" value="Unassembled WGS sequence"/>
</dbReference>
<dbReference type="PANTHER" id="PTHR33116">
    <property type="entry name" value="REVERSE TRANSCRIPTASE ZINC-BINDING DOMAIN-CONTAINING PROTEIN-RELATED-RELATED"/>
    <property type="match status" value="1"/>
</dbReference>
<dbReference type="AlphaFoldDB" id="A0A833XY39"/>
<reference evidence="1" key="1">
    <citation type="submission" date="2015-10" db="EMBL/GenBank/DDBJ databases">
        <authorList>
            <person name="Martinez-Garcia P.J."/>
            <person name="Crepeau M.W."/>
            <person name="Puiu D."/>
            <person name="Gonzalez-Ibeas D."/>
            <person name="Whalen J."/>
            <person name="Stevens K."/>
            <person name="Paul R."/>
            <person name="Butterfield T."/>
            <person name="Britton M."/>
            <person name="Reagan R."/>
            <person name="Chakraborty S."/>
            <person name="Walawage S.L."/>
            <person name="Vasquez-Gross H.A."/>
            <person name="Cardeno C."/>
            <person name="Famula R."/>
            <person name="Pratt K."/>
            <person name="Kuruganti S."/>
            <person name="Aradhya M.K."/>
            <person name="Leslie C.A."/>
            <person name="Dandekar A.M."/>
            <person name="Salzberg S.L."/>
            <person name="Wegrzyn J.L."/>
            <person name="Langley C.H."/>
            <person name="Neale D.B."/>
        </authorList>
    </citation>
    <scope>NUCLEOTIDE SEQUENCE</scope>
    <source>
        <tissue evidence="1">Leaves</tissue>
    </source>
</reference>
<comment type="caution">
    <text evidence="1">The sequence shown here is derived from an EMBL/GenBank/DDBJ whole genome shotgun (WGS) entry which is preliminary data.</text>
</comment>
<dbReference type="EMBL" id="LIHL02000001">
    <property type="protein sequence ID" value="KAF5479666.1"/>
    <property type="molecule type" value="Genomic_DNA"/>
</dbReference>
<accession>A0A833XY39</accession>
<name>A0A833XY39_JUGRE</name>
<proteinExistence type="predicted"/>
<sequence length="198" mass="22341">MEIQYFERLQEGRSLNEEEQAQKVLLVADLERNNNIEVLRIEGVENREEEVIQDHVVVFFKKLLTEEVGWRPTLDGLAFDTIEPGDVTRLERAFEEEEIGSPSRGITTVSHLLFADDTLIMCEADHAQLRAVKALLLCFEAVSGLKVNYDKSELVPIGEVQDIRDLTGILGCKIASLPMTYLGLPLGIAPKSRMIWDT</sequence>
<reference evidence="1" key="2">
    <citation type="submission" date="2020-03" db="EMBL/GenBank/DDBJ databases">
        <title>Walnut 2.0.</title>
        <authorList>
            <person name="Marrano A."/>
            <person name="Britton M."/>
            <person name="Zimin A.V."/>
            <person name="Zaini P.A."/>
            <person name="Workman R."/>
            <person name="Puiu D."/>
            <person name="Bianco L."/>
            <person name="Allen B.J."/>
            <person name="Troggio M."/>
            <person name="Leslie C.A."/>
            <person name="Timp W."/>
            <person name="Dendekar A."/>
            <person name="Salzberg S.L."/>
            <person name="Neale D.B."/>
        </authorList>
    </citation>
    <scope>NUCLEOTIDE SEQUENCE</scope>
    <source>
        <tissue evidence="1">Leaves</tissue>
    </source>
</reference>
<dbReference type="Gramene" id="Jr01_05090_p1">
    <property type="protein sequence ID" value="cds.Jr01_05090_p1"/>
    <property type="gene ID" value="Jr01_05090"/>
</dbReference>
<organism evidence="1 2">
    <name type="scientific">Juglans regia</name>
    <name type="common">English walnut</name>
    <dbReference type="NCBI Taxonomy" id="51240"/>
    <lineage>
        <taxon>Eukaryota</taxon>
        <taxon>Viridiplantae</taxon>
        <taxon>Streptophyta</taxon>
        <taxon>Embryophyta</taxon>
        <taxon>Tracheophyta</taxon>
        <taxon>Spermatophyta</taxon>
        <taxon>Magnoliopsida</taxon>
        <taxon>eudicotyledons</taxon>
        <taxon>Gunneridae</taxon>
        <taxon>Pentapetalae</taxon>
        <taxon>rosids</taxon>
        <taxon>fabids</taxon>
        <taxon>Fagales</taxon>
        <taxon>Juglandaceae</taxon>
        <taxon>Juglans</taxon>
    </lineage>
</organism>
<gene>
    <name evidence="1" type="ORF">F2P56_000468</name>
</gene>